<dbReference type="EMBL" id="PDND01000031">
    <property type="protein sequence ID" value="PGH34909.1"/>
    <property type="molecule type" value="Genomic_DNA"/>
</dbReference>
<sequence length="51" mass="5971">MSVKSNKQPLLMQWSMHVWRQKTNEGDMTAQKDIAMWVHRYSGQSGISFQS</sequence>
<protein>
    <submittedName>
        <fullName evidence="1">Uncharacterized protein</fullName>
    </submittedName>
</protein>
<name>A0A2B7ZNZ7_9EURO</name>
<dbReference type="Proteomes" id="UP000226031">
    <property type="component" value="Unassembled WGS sequence"/>
</dbReference>
<comment type="caution">
    <text evidence="1">The sequence shown here is derived from an EMBL/GenBank/DDBJ whole genome shotgun (WGS) entry which is preliminary data.</text>
</comment>
<evidence type="ECO:0000313" key="1">
    <source>
        <dbReference type="EMBL" id="PGH34909.1"/>
    </source>
</evidence>
<organism evidence="1 2">
    <name type="scientific">[Emmonsia] crescens</name>
    <dbReference type="NCBI Taxonomy" id="73230"/>
    <lineage>
        <taxon>Eukaryota</taxon>
        <taxon>Fungi</taxon>
        <taxon>Dikarya</taxon>
        <taxon>Ascomycota</taxon>
        <taxon>Pezizomycotina</taxon>
        <taxon>Eurotiomycetes</taxon>
        <taxon>Eurotiomycetidae</taxon>
        <taxon>Onygenales</taxon>
        <taxon>Ajellomycetaceae</taxon>
        <taxon>Emergomyces</taxon>
    </lineage>
</organism>
<dbReference type="AlphaFoldDB" id="A0A2B7ZNZ7"/>
<proteinExistence type="predicted"/>
<keyword evidence="2" id="KW-1185">Reference proteome</keyword>
<gene>
    <name evidence="1" type="ORF">GX50_02260</name>
</gene>
<reference evidence="1 2" key="1">
    <citation type="submission" date="2017-10" db="EMBL/GenBank/DDBJ databases">
        <title>Comparative genomics in systemic dimorphic fungi from Ajellomycetaceae.</title>
        <authorList>
            <person name="Munoz J.F."/>
            <person name="Mcewen J.G."/>
            <person name="Clay O.K."/>
            <person name="Cuomo C.A."/>
        </authorList>
    </citation>
    <scope>NUCLEOTIDE SEQUENCE [LARGE SCALE GENOMIC DNA]</scope>
    <source>
        <strain evidence="1 2">UAMH4076</strain>
    </source>
</reference>
<accession>A0A2B7ZNZ7</accession>
<evidence type="ECO:0000313" key="2">
    <source>
        <dbReference type="Proteomes" id="UP000226031"/>
    </source>
</evidence>